<evidence type="ECO:0000313" key="2">
    <source>
        <dbReference type="Proteomes" id="UP000243459"/>
    </source>
</evidence>
<accession>A0A5P1EW02</accession>
<feature type="non-terminal residue" evidence="1">
    <location>
        <position position="330"/>
    </location>
</feature>
<dbReference type="Proteomes" id="UP000243459">
    <property type="component" value="Chromosome 5"/>
</dbReference>
<dbReference type="OMA" id="SWENFCQ"/>
<dbReference type="PANTHER" id="PTHR21567:SF62">
    <property type="entry name" value="ARM REPEAT SUPERFAMILY PROTEIN"/>
    <property type="match status" value="1"/>
</dbReference>
<proteinExistence type="predicted"/>
<dbReference type="GO" id="GO:0008017">
    <property type="term" value="F:microtubule binding"/>
    <property type="evidence" value="ECO:0007669"/>
    <property type="project" value="TreeGrafter"/>
</dbReference>
<dbReference type="EMBL" id="CM007385">
    <property type="protein sequence ID" value="ONK70226.1"/>
    <property type="molecule type" value="Genomic_DNA"/>
</dbReference>
<dbReference type="AlphaFoldDB" id="A0A5P1EW02"/>
<keyword evidence="2" id="KW-1185">Reference proteome</keyword>
<reference evidence="2" key="1">
    <citation type="journal article" date="2017" name="Nat. Commun.">
        <title>The asparagus genome sheds light on the origin and evolution of a young Y chromosome.</title>
        <authorList>
            <person name="Harkess A."/>
            <person name="Zhou J."/>
            <person name="Xu C."/>
            <person name="Bowers J.E."/>
            <person name="Van der Hulst R."/>
            <person name="Ayyampalayam S."/>
            <person name="Mercati F."/>
            <person name="Riccardi P."/>
            <person name="McKain M.R."/>
            <person name="Kakrana A."/>
            <person name="Tang H."/>
            <person name="Ray J."/>
            <person name="Groenendijk J."/>
            <person name="Arikit S."/>
            <person name="Mathioni S.M."/>
            <person name="Nakano M."/>
            <person name="Shan H."/>
            <person name="Telgmann-Rauber A."/>
            <person name="Kanno A."/>
            <person name="Yue Z."/>
            <person name="Chen H."/>
            <person name="Li W."/>
            <person name="Chen Y."/>
            <person name="Xu X."/>
            <person name="Zhang Y."/>
            <person name="Luo S."/>
            <person name="Chen H."/>
            <person name="Gao J."/>
            <person name="Mao Z."/>
            <person name="Pires J.C."/>
            <person name="Luo M."/>
            <person name="Kudrna D."/>
            <person name="Wing R.A."/>
            <person name="Meyers B.C."/>
            <person name="Yi K."/>
            <person name="Kong H."/>
            <person name="Lavrijsen P."/>
            <person name="Sunseri F."/>
            <person name="Falavigna A."/>
            <person name="Ye Y."/>
            <person name="Leebens-Mack J.H."/>
            <person name="Chen G."/>
        </authorList>
    </citation>
    <scope>NUCLEOTIDE SEQUENCE [LARGE SCALE GENOMIC DNA]</scope>
    <source>
        <strain evidence="2">cv. DH0086</strain>
    </source>
</reference>
<evidence type="ECO:0008006" key="3">
    <source>
        <dbReference type="Google" id="ProtNLM"/>
    </source>
</evidence>
<dbReference type="GO" id="GO:0005881">
    <property type="term" value="C:cytoplasmic microtubule"/>
    <property type="evidence" value="ECO:0007669"/>
    <property type="project" value="TreeGrafter"/>
</dbReference>
<organism evidence="1 2">
    <name type="scientific">Asparagus officinalis</name>
    <name type="common">Garden asparagus</name>
    <dbReference type="NCBI Taxonomy" id="4686"/>
    <lineage>
        <taxon>Eukaryota</taxon>
        <taxon>Viridiplantae</taxon>
        <taxon>Streptophyta</taxon>
        <taxon>Embryophyta</taxon>
        <taxon>Tracheophyta</taxon>
        <taxon>Spermatophyta</taxon>
        <taxon>Magnoliopsida</taxon>
        <taxon>Liliopsida</taxon>
        <taxon>Asparagales</taxon>
        <taxon>Asparagaceae</taxon>
        <taxon>Asparagoideae</taxon>
        <taxon>Asparagus</taxon>
    </lineage>
</organism>
<dbReference type="Gene3D" id="1.25.10.10">
    <property type="entry name" value="Leucine-rich Repeat Variant"/>
    <property type="match status" value="1"/>
</dbReference>
<sequence>MTATQKEASAEKHILRVRVFRLFYTGTGIRINACECTAWKNESTIFMPNGPKKESDDVFPVESTGKIMTCKMMKNSDVTLMKVGESRISPLIIKMSGTALRDLNVLPISGLEKKSDGSSKGGFTKPNIENNIERRPSKVSASLSSAPVQEAESVGNGVEAGNLEIEYIESENLPDLPSVDTSLSTLLAKLDSKNWVLVCEALNNVRQISLYHKEKLLDILGDVIPLLVKSLKSPRSAVCKTAIMTSADIFKVYGDSIVDSLDLMLVQLLLKASQDKRFVCEAAVTALISMTTWVSPSLLLPKLLPYLKNKNPRIRAKTSMCFGRTVPQLV</sequence>
<protein>
    <recommendedName>
        <fullName evidence="3">TOG domain-containing protein</fullName>
    </recommendedName>
</protein>
<name>A0A5P1EW02_ASPOF</name>
<dbReference type="SUPFAM" id="SSF48371">
    <property type="entry name" value="ARM repeat"/>
    <property type="match status" value="1"/>
</dbReference>
<dbReference type="Gramene" id="ONK70226">
    <property type="protein sequence ID" value="ONK70226"/>
    <property type="gene ID" value="A4U43_C05F31560"/>
</dbReference>
<gene>
    <name evidence="1" type="ORF">A4U43_C05F31560</name>
</gene>
<dbReference type="GO" id="GO:0000226">
    <property type="term" value="P:microtubule cytoskeleton organization"/>
    <property type="evidence" value="ECO:0007669"/>
    <property type="project" value="TreeGrafter"/>
</dbReference>
<dbReference type="PANTHER" id="PTHR21567">
    <property type="entry name" value="CLASP"/>
    <property type="match status" value="1"/>
</dbReference>
<evidence type="ECO:0000313" key="1">
    <source>
        <dbReference type="EMBL" id="ONK70226.1"/>
    </source>
</evidence>
<dbReference type="InterPro" id="IPR016024">
    <property type="entry name" value="ARM-type_fold"/>
</dbReference>
<dbReference type="InterPro" id="IPR011989">
    <property type="entry name" value="ARM-like"/>
</dbReference>